<organism evidence="12">
    <name type="scientific">Schlesneria paludicola</name>
    <dbReference type="NCBI Taxonomy" id="360056"/>
    <lineage>
        <taxon>Bacteria</taxon>
        <taxon>Pseudomonadati</taxon>
        <taxon>Planctomycetota</taxon>
        <taxon>Planctomycetia</taxon>
        <taxon>Planctomycetales</taxon>
        <taxon>Planctomycetaceae</taxon>
        <taxon>Schlesneria</taxon>
    </lineage>
</organism>
<dbReference type="GO" id="GO:0103117">
    <property type="term" value="F:UDP-3-O-acyl-N-acetylglucosamine deacetylase activity"/>
    <property type="evidence" value="ECO:0007669"/>
    <property type="project" value="UniProtKB-EC"/>
</dbReference>
<evidence type="ECO:0000256" key="1">
    <source>
        <dbReference type="ARBA" id="ARBA00001947"/>
    </source>
</evidence>
<dbReference type="GO" id="GO:0046872">
    <property type="term" value="F:metal ion binding"/>
    <property type="evidence" value="ECO:0007669"/>
    <property type="project" value="UniProtKB-KW"/>
</dbReference>
<sequence>MAMRQQRTLERPATVRGFGFLTGADITLQFLPADENHGIAFQRTDLAGSEPVPARLEYVVPRQRRTAISRRGVTVEMIEHVMAALAGLQIDNCLVQLNAPEPPGGDGSSLHFVAPLLEAGLIEQSAPRDVLVVRGEHRISGEGDGSEIAVQSVLRRSLAVTYELDYGPRSPIRPQTLTFEFTPELFVTNLAFARTFVLEAEAQALKAQGYGARVTEKDLLIFGSDGVIGNELRAWDECVRHKVLDCIGDFALLGCDIHGHFRAYRSGHALNHSICRMIAPLAAQILPHSLQTHAA</sequence>
<dbReference type="PANTHER" id="PTHR33694:SF1">
    <property type="entry name" value="UDP-3-O-ACYL-N-ACETYLGLUCOSAMINE DEACETYLASE 1, MITOCHONDRIAL-RELATED"/>
    <property type="match status" value="1"/>
</dbReference>
<dbReference type="UniPathway" id="UPA00359">
    <property type="reaction ID" value="UER00478"/>
</dbReference>
<evidence type="ECO:0000256" key="5">
    <source>
        <dbReference type="ARBA" id="ARBA00022516"/>
    </source>
</evidence>
<reference evidence="12" key="1">
    <citation type="journal article" date="2020" name="mSystems">
        <title>Genome- and Community-Level Interaction Insights into Carbon Utilization and Element Cycling Functions of Hydrothermarchaeota in Hydrothermal Sediment.</title>
        <authorList>
            <person name="Zhou Z."/>
            <person name="Liu Y."/>
            <person name="Xu W."/>
            <person name="Pan J."/>
            <person name="Luo Z.H."/>
            <person name="Li M."/>
        </authorList>
    </citation>
    <scope>NUCLEOTIDE SEQUENCE [LARGE SCALE GENOMIC DNA]</scope>
    <source>
        <strain evidence="12">SpSt-339</strain>
    </source>
</reference>
<comment type="catalytic activity">
    <reaction evidence="11">
        <text>a UDP-3-O-[(3R)-3-hydroxyacyl]-N-acetyl-alpha-D-glucosamine + H2O = a UDP-3-O-[(3R)-3-hydroxyacyl]-alpha-D-glucosamine + acetate</text>
        <dbReference type="Rhea" id="RHEA:67816"/>
        <dbReference type="ChEBI" id="CHEBI:15377"/>
        <dbReference type="ChEBI" id="CHEBI:30089"/>
        <dbReference type="ChEBI" id="CHEBI:137740"/>
        <dbReference type="ChEBI" id="CHEBI:173225"/>
        <dbReference type="EC" id="3.5.1.108"/>
    </reaction>
</comment>
<evidence type="ECO:0000256" key="6">
    <source>
        <dbReference type="ARBA" id="ARBA00022556"/>
    </source>
</evidence>
<comment type="function">
    <text evidence="2">Catalyzes the hydrolysis of UDP-3-O-myristoyl-N-acetylglucosamine to form UDP-3-O-myristoylglucosamine and acetate, the committed step in lipid A biosynthesis.</text>
</comment>
<comment type="pathway">
    <text evidence="3">Glycolipid biosynthesis; lipid IV(A) biosynthesis; lipid IV(A) from (3R)-3-hydroxytetradecanoyl-[acyl-carrier-protein] and UDP-N-acetyl-alpha-D-glucosamine: step 2/6.</text>
</comment>
<evidence type="ECO:0000256" key="8">
    <source>
        <dbReference type="ARBA" id="ARBA00022801"/>
    </source>
</evidence>
<dbReference type="InterPro" id="IPR004463">
    <property type="entry name" value="UDP-acyl_GlcNac_deAcase"/>
</dbReference>
<keyword evidence="9" id="KW-0862">Zinc</keyword>
<keyword evidence="10" id="KW-0443">Lipid metabolism</keyword>
<dbReference type="EMBL" id="DSOK01000251">
    <property type="protein sequence ID" value="HEN15556.1"/>
    <property type="molecule type" value="Genomic_DNA"/>
</dbReference>
<keyword evidence="6" id="KW-0441">Lipid A biosynthesis</keyword>
<dbReference type="InterPro" id="IPR020568">
    <property type="entry name" value="Ribosomal_Su5_D2-typ_SF"/>
</dbReference>
<dbReference type="InterPro" id="IPR015870">
    <property type="entry name" value="UDP-acyl_N-AcGlcN_deAcase_N"/>
</dbReference>
<keyword evidence="5" id="KW-0444">Lipid biosynthesis</keyword>
<comment type="caution">
    <text evidence="12">The sequence shown here is derived from an EMBL/GenBank/DDBJ whole genome shotgun (WGS) entry which is preliminary data.</text>
</comment>
<evidence type="ECO:0000256" key="10">
    <source>
        <dbReference type="ARBA" id="ARBA00023098"/>
    </source>
</evidence>
<evidence type="ECO:0000256" key="2">
    <source>
        <dbReference type="ARBA" id="ARBA00002923"/>
    </source>
</evidence>
<dbReference type="SUPFAM" id="SSF54211">
    <property type="entry name" value="Ribosomal protein S5 domain 2-like"/>
    <property type="match status" value="2"/>
</dbReference>
<dbReference type="Pfam" id="PF03331">
    <property type="entry name" value="LpxC"/>
    <property type="match status" value="1"/>
</dbReference>
<dbReference type="AlphaFoldDB" id="A0A7C2PAI5"/>
<evidence type="ECO:0000313" key="12">
    <source>
        <dbReference type="EMBL" id="HEN15556.1"/>
    </source>
</evidence>
<evidence type="ECO:0000256" key="7">
    <source>
        <dbReference type="ARBA" id="ARBA00022723"/>
    </source>
</evidence>
<dbReference type="EC" id="3.5.1.108" evidence="4"/>
<protein>
    <recommendedName>
        <fullName evidence="4">UDP-3-O-acyl-N-acetylglucosamine deacetylase</fullName>
        <ecNumber evidence="4">3.5.1.108</ecNumber>
    </recommendedName>
</protein>
<evidence type="ECO:0000256" key="11">
    <source>
        <dbReference type="ARBA" id="ARBA00024535"/>
    </source>
</evidence>
<dbReference type="PANTHER" id="PTHR33694">
    <property type="entry name" value="UDP-3-O-ACYL-N-ACETYLGLUCOSAMINE DEACETYLASE 1, MITOCHONDRIAL-RELATED"/>
    <property type="match status" value="1"/>
</dbReference>
<accession>A0A7C2PAI5</accession>
<keyword evidence="8" id="KW-0378">Hydrolase</keyword>
<dbReference type="GO" id="GO:0016020">
    <property type="term" value="C:membrane"/>
    <property type="evidence" value="ECO:0007669"/>
    <property type="project" value="GOC"/>
</dbReference>
<evidence type="ECO:0000256" key="9">
    <source>
        <dbReference type="ARBA" id="ARBA00022833"/>
    </source>
</evidence>
<dbReference type="GO" id="GO:0009245">
    <property type="term" value="P:lipid A biosynthetic process"/>
    <property type="evidence" value="ECO:0007669"/>
    <property type="project" value="UniProtKB-KW"/>
</dbReference>
<comment type="cofactor">
    <cofactor evidence="1">
        <name>Zn(2+)</name>
        <dbReference type="ChEBI" id="CHEBI:29105"/>
    </cofactor>
</comment>
<dbReference type="InterPro" id="IPR011334">
    <property type="entry name" value="UDP-acyl_GlcNac_deAcase_C"/>
</dbReference>
<proteinExistence type="predicted"/>
<evidence type="ECO:0000256" key="3">
    <source>
        <dbReference type="ARBA" id="ARBA00005002"/>
    </source>
</evidence>
<gene>
    <name evidence="12" type="ORF">ENQ76_08825</name>
</gene>
<evidence type="ECO:0000256" key="4">
    <source>
        <dbReference type="ARBA" id="ARBA00012745"/>
    </source>
</evidence>
<name>A0A7C2PAI5_9PLAN</name>
<keyword evidence="7" id="KW-0479">Metal-binding</keyword>
<dbReference type="Gene3D" id="3.30.230.20">
    <property type="entry name" value="lpxc deacetylase, domain 1"/>
    <property type="match status" value="1"/>
</dbReference>
<dbReference type="Gene3D" id="3.30.1700.10">
    <property type="entry name" value="lpxc deacetylase, domain 2"/>
    <property type="match status" value="1"/>
</dbReference>